<evidence type="ECO:0000256" key="12">
    <source>
        <dbReference type="SAM" id="Phobius"/>
    </source>
</evidence>
<evidence type="ECO:0000256" key="8">
    <source>
        <dbReference type="ARBA" id="ARBA00023157"/>
    </source>
</evidence>
<evidence type="ECO:0000256" key="6">
    <source>
        <dbReference type="ARBA" id="ARBA00023040"/>
    </source>
</evidence>
<accession>A0A9P0AP29</accession>
<organism evidence="14 15">
    <name type="scientific">Bemisia tabaci</name>
    <name type="common">Sweetpotato whitefly</name>
    <name type="synonym">Aleurodes tabaci</name>
    <dbReference type="NCBI Taxonomy" id="7038"/>
    <lineage>
        <taxon>Eukaryota</taxon>
        <taxon>Metazoa</taxon>
        <taxon>Ecdysozoa</taxon>
        <taxon>Arthropoda</taxon>
        <taxon>Hexapoda</taxon>
        <taxon>Insecta</taxon>
        <taxon>Pterygota</taxon>
        <taxon>Neoptera</taxon>
        <taxon>Paraneoptera</taxon>
        <taxon>Hemiptera</taxon>
        <taxon>Sternorrhyncha</taxon>
        <taxon>Aleyrodoidea</taxon>
        <taxon>Aleyrodidae</taxon>
        <taxon>Aleyrodinae</taxon>
        <taxon>Bemisia</taxon>
    </lineage>
</organism>
<keyword evidence="10" id="KW-0807">Transducer</keyword>
<sequence>MSGCTASEFFFYLVTFRRINIRGLFGGGKHHQGSWAWPEMHMSSCLSRKTVGNTLIITAVLTTRRLRTVTNCFVMSLAVADFLVGIFVMPLAVAAYLMGQFTWKNTTKNRLKANKSSTLLNDESQTATPRPIDPRKLFFEGRLSSDDGLFKRPSPPLTGNEWGKTQSE</sequence>
<dbReference type="EMBL" id="OU963869">
    <property type="protein sequence ID" value="CAH0394700.1"/>
    <property type="molecule type" value="Genomic_DNA"/>
</dbReference>
<evidence type="ECO:0000313" key="15">
    <source>
        <dbReference type="Proteomes" id="UP001152759"/>
    </source>
</evidence>
<name>A0A9P0AP29_BEMTA</name>
<dbReference type="GO" id="GO:0004993">
    <property type="term" value="F:G protein-coupled serotonin receptor activity"/>
    <property type="evidence" value="ECO:0007669"/>
    <property type="project" value="UniProtKB-ARBA"/>
</dbReference>
<evidence type="ECO:0000256" key="11">
    <source>
        <dbReference type="SAM" id="MobiDB-lite"/>
    </source>
</evidence>
<feature type="compositionally biased region" description="Basic and acidic residues" evidence="11">
    <location>
        <begin position="132"/>
        <end position="150"/>
    </location>
</feature>
<dbReference type="GO" id="GO:0071880">
    <property type="term" value="P:adenylate cyclase-activating adrenergic receptor signaling pathway"/>
    <property type="evidence" value="ECO:0007669"/>
    <property type="project" value="TreeGrafter"/>
</dbReference>
<dbReference type="PANTHER" id="PTHR24248">
    <property type="entry name" value="ADRENERGIC RECEPTOR-RELATED G-PROTEIN COUPLED RECEPTOR"/>
    <property type="match status" value="1"/>
</dbReference>
<evidence type="ECO:0000259" key="13">
    <source>
        <dbReference type="PROSITE" id="PS50262"/>
    </source>
</evidence>
<feature type="domain" description="G-protein coupled receptors family 1 profile" evidence="13">
    <location>
        <begin position="52"/>
        <end position="102"/>
    </location>
</feature>
<keyword evidence="3" id="KW-1003">Cell membrane</keyword>
<protein>
    <recommendedName>
        <fullName evidence="13">G-protein coupled receptors family 1 profile domain-containing protein</fullName>
    </recommendedName>
</protein>
<dbReference type="InterPro" id="IPR017452">
    <property type="entry name" value="GPCR_Rhodpsn_7TM"/>
</dbReference>
<evidence type="ECO:0000256" key="1">
    <source>
        <dbReference type="ARBA" id="ARBA00004651"/>
    </source>
</evidence>
<gene>
    <name evidence="14" type="ORF">BEMITA_LOCUS12967</name>
</gene>
<dbReference type="Gene3D" id="1.20.1070.10">
    <property type="entry name" value="Rhodopsin 7-helix transmembrane proteins"/>
    <property type="match status" value="1"/>
</dbReference>
<dbReference type="AlphaFoldDB" id="A0A9P0AP29"/>
<evidence type="ECO:0000256" key="5">
    <source>
        <dbReference type="ARBA" id="ARBA00022989"/>
    </source>
</evidence>
<keyword evidence="9" id="KW-0675">Receptor</keyword>
<dbReference type="Pfam" id="PF00001">
    <property type="entry name" value="7tm_1"/>
    <property type="match status" value="1"/>
</dbReference>
<dbReference type="GO" id="GO:0043410">
    <property type="term" value="P:positive regulation of MAPK cascade"/>
    <property type="evidence" value="ECO:0007669"/>
    <property type="project" value="TreeGrafter"/>
</dbReference>
<evidence type="ECO:0000313" key="14">
    <source>
        <dbReference type="EMBL" id="CAH0394700.1"/>
    </source>
</evidence>
<dbReference type="InterPro" id="IPR000276">
    <property type="entry name" value="GPCR_Rhodpsn"/>
</dbReference>
<evidence type="ECO:0000256" key="3">
    <source>
        <dbReference type="ARBA" id="ARBA00022475"/>
    </source>
</evidence>
<keyword evidence="15" id="KW-1185">Reference proteome</keyword>
<evidence type="ECO:0000256" key="2">
    <source>
        <dbReference type="ARBA" id="ARBA00010663"/>
    </source>
</evidence>
<dbReference type="PANTHER" id="PTHR24248:SF199">
    <property type="entry name" value="IP13425P-RELATED"/>
    <property type="match status" value="1"/>
</dbReference>
<keyword evidence="7 12" id="KW-0472">Membrane</keyword>
<proteinExistence type="inferred from homology"/>
<feature type="region of interest" description="Disordered" evidence="11">
    <location>
        <begin position="115"/>
        <end position="168"/>
    </location>
</feature>
<evidence type="ECO:0000256" key="7">
    <source>
        <dbReference type="ARBA" id="ARBA00023136"/>
    </source>
</evidence>
<feature type="compositionally biased region" description="Polar residues" evidence="11">
    <location>
        <begin position="115"/>
        <end position="128"/>
    </location>
</feature>
<reference evidence="14" key="1">
    <citation type="submission" date="2021-12" db="EMBL/GenBank/DDBJ databases">
        <authorList>
            <person name="King R."/>
        </authorList>
    </citation>
    <scope>NUCLEOTIDE SEQUENCE</scope>
</reference>
<keyword evidence="4 12" id="KW-0812">Transmembrane</keyword>
<dbReference type="SUPFAM" id="SSF81321">
    <property type="entry name" value="Family A G protein-coupled receptor-like"/>
    <property type="match status" value="1"/>
</dbReference>
<evidence type="ECO:0000256" key="4">
    <source>
        <dbReference type="ARBA" id="ARBA00022692"/>
    </source>
</evidence>
<dbReference type="PROSITE" id="PS50262">
    <property type="entry name" value="G_PROTEIN_RECEP_F1_2"/>
    <property type="match status" value="1"/>
</dbReference>
<evidence type="ECO:0000256" key="9">
    <source>
        <dbReference type="ARBA" id="ARBA00023170"/>
    </source>
</evidence>
<keyword evidence="6" id="KW-0297">G-protein coupled receptor</keyword>
<keyword evidence="8" id="KW-1015">Disulfide bond</keyword>
<comment type="similarity">
    <text evidence="2">Belongs to the G-protein coupled receptor 1 family.</text>
</comment>
<dbReference type="GO" id="GO:0005886">
    <property type="term" value="C:plasma membrane"/>
    <property type="evidence" value="ECO:0007669"/>
    <property type="project" value="UniProtKB-SubCell"/>
</dbReference>
<dbReference type="Proteomes" id="UP001152759">
    <property type="component" value="Chromosome 8"/>
</dbReference>
<comment type="subcellular location">
    <subcellularLocation>
        <location evidence="1">Cell membrane</location>
        <topology evidence="1">Multi-pass membrane protein</topology>
    </subcellularLocation>
</comment>
<evidence type="ECO:0000256" key="10">
    <source>
        <dbReference type="ARBA" id="ARBA00023224"/>
    </source>
</evidence>
<feature type="transmembrane region" description="Helical" evidence="12">
    <location>
        <begin position="73"/>
        <end position="98"/>
    </location>
</feature>
<keyword evidence="5 12" id="KW-1133">Transmembrane helix</keyword>